<evidence type="ECO:0000313" key="2">
    <source>
        <dbReference type="EMBL" id="MBL4936853.1"/>
    </source>
</evidence>
<dbReference type="EMBL" id="JAESWC010000008">
    <property type="protein sequence ID" value="MBL4936853.1"/>
    <property type="molecule type" value="Genomic_DNA"/>
</dbReference>
<keyword evidence="1" id="KW-0812">Transmembrane</keyword>
<proteinExistence type="predicted"/>
<keyword evidence="1" id="KW-0472">Membrane</keyword>
<protein>
    <recommendedName>
        <fullName evidence="4">DUF3955 domain-containing protein</fullName>
    </recommendedName>
</protein>
<evidence type="ECO:0000256" key="1">
    <source>
        <dbReference type="SAM" id="Phobius"/>
    </source>
</evidence>
<sequence length="67" mass="7526">MNKKYAGYLFFVSGVMWLIAAILNAVISRNYFINKKPFGSTYICLAIVCIGLSIMSISLGIKKMKDR</sequence>
<gene>
    <name evidence="2" type="ORF">JK636_13915</name>
</gene>
<name>A0ABS1TBX2_9CLOT</name>
<dbReference type="RefSeq" id="WP_202749599.1">
    <property type="nucleotide sequence ID" value="NZ_JAESWC010000008.1"/>
</dbReference>
<reference evidence="2 3" key="1">
    <citation type="submission" date="2021-01" db="EMBL/GenBank/DDBJ databases">
        <title>Genome public.</title>
        <authorList>
            <person name="Liu C."/>
            <person name="Sun Q."/>
        </authorList>
    </citation>
    <scope>NUCLEOTIDE SEQUENCE [LARGE SCALE GENOMIC DNA]</scope>
    <source>
        <strain evidence="2 3">YIM B02515</strain>
    </source>
</reference>
<dbReference type="Proteomes" id="UP000632377">
    <property type="component" value="Unassembled WGS sequence"/>
</dbReference>
<keyword evidence="1" id="KW-1133">Transmembrane helix</keyword>
<feature type="transmembrane region" description="Helical" evidence="1">
    <location>
        <begin position="7"/>
        <end position="27"/>
    </location>
</feature>
<keyword evidence="3" id="KW-1185">Reference proteome</keyword>
<organism evidence="2 3">
    <name type="scientific">Clostridium rhizosphaerae</name>
    <dbReference type="NCBI Taxonomy" id="2803861"/>
    <lineage>
        <taxon>Bacteria</taxon>
        <taxon>Bacillati</taxon>
        <taxon>Bacillota</taxon>
        <taxon>Clostridia</taxon>
        <taxon>Eubacteriales</taxon>
        <taxon>Clostridiaceae</taxon>
        <taxon>Clostridium</taxon>
    </lineage>
</organism>
<evidence type="ECO:0000313" key="3">
    <source>
        <dbReference type="Proteomes" id="UP000632377"/>
    </source>
</evidence>
<comment type="caution">
    <text evidence="2">The sequence shown here is derived from an EMBL/GenBank/DDBJ whole genome shotgun (WGS) entry which is preliminary data.</text>
</comment>
<evidence type="ECO:0008006" key="4">
    <source>
        <dbReference type="Google" id="ProtNLM"/>
    </source>
</evidence>
<feature type="transmembrane region" description="Helical" evidence="1">
    <location>
        <begin position="39"/>
        <end position="61"/>
    </location>
</feature>
<accession>A0ABS1TBX2</accession>